<proteinExistence type="predicted"/>
<name>A0ABY4CDG8_9VIRU</name>
<evidence type="ECO:0000313" key="1">
    <source>
        <dbReference type="EMBL" id="UOF82063.1"/>
    </source>
</evidence>
<protein>
    <submittedName>
        <fullName evidence="1">Uncharacterized protein</fullName>
    </submittedName>
</protein>
<sequence length="76" mass="7945">MGAREELRDGRGTEAFGKHDVSLDVRSSVGSNLIGEDKVLGLRCAVLVEEEIVIVGGIVDSETPVGALSVHSSHTS</sequence>
<dbReference type="Proteomes" id="UP000830470">
    <property type="component" value="Segment"/>
</dbReference>
<dbReference type="EMBL" id="MW202799">
    <property type="protein sequence ID" value="UOF82063.1"/>
    <property type="molecule type" value="Genomic_DNA"/>
</dbReference>
<reference evidence="1" key="1">
    <citation type="submission" date="2020-10" db="EMBL/GenBank/DDBJ databases">
        <authorList>
            <person name="Malki K."/>
            <person name="Breitbart M."/>
        </authorList>
    </citation>
    <scope>NUCLEOTIDE SEQUENCE</scope>
    <source>
        <strain evidence="1">CtMfu914</strain>
    </source>
</reference>
<evidence type="ECO:0000313" key="2">
    <source>
        <dbReference type="Proteomes" id="UP000830470"/>
    </source>
</evidence>
<accession>A0ABY4CDG8</accession>
<organism evidence="1 2">
    <name type="scientific">Circoviridae sp</name>
    <dbReference type="NCBI Taxonomy" id="1954248"/>
    <lineage>
        <taxon>Viruses</taxon>
        <taxon>Monodnaviria</taxon>
        <taxon>Shotokuvirae</taxon>
        <taxon>Cressdnaviricota</taxon>
        <taxon>Arfiviricetes</taxon>
        <taxon>Rohanvirales</taxon>
        <taxon>Nenyaviridae</taxon>
        <taxon>Galvornvirus</taxon>
        <taxon>Galvornvirus isengard</taxon>
    </lineage>
</organism>
<keyword evidence="2" id="KW-1185">Reference proteome</keyword>